<dbReference type="GO" id="GO:0061522">
    <property type="term" value="F:1,4-dihydroxy-2-naphthoyl-CoA thioesterase activity"/>
    <property type="evidence" value="ECO:0007669"/>
    <property type="project" value="TreeGrafter"/>
</dbReference>
<protein>
    <submittedName>
        <fullName evidence="4">Putative esterase</fullName>
        <ecNumber evidence="4">3.1.2.-</ecNumber>
    </submittedName>
</protein>
<evidence type="ECO:0000259" key="3">
    <source>
        <dbReference type="Pfam" id="PF03061"/>
    </source>
</evidence>
<accession>A0A0J6W1W7</accession>
<comment type="similarity">
    <text evidence="1">Belongs to the thioesterase PaaI family.</text>
</comment>
<reference evidence="4 5" key="1">
    <citation type="journal article" date="2015" name="Genome Biol. Evol.">
        <title>Characterization of Three Mycobacterium spp. with Potential Use in Bioremediation by Genome Sequencing and Comparative Genomics.</title>
        <authorList>
            <person name="Das S."/>
            <person name="Pettersson B.M."/>
            <person name="Behra P.R."/>
            <person name="Ramesh M."/>
            <person name="Dasgupta S."/>
            <person name="Bhattacharya A."/>
            <person name="Kirsebom L.A."/>
        </authorList>
    </citation>
    <scope>NUCLEOTIDE SEQUENCE [LARGE SCALE GENOMIC DNA]</scope>
    <source>
        <strain evidence="4 5">DSM 44075</strain>
    </source>
</reference>
<evidence type="ECO:0000256" key="1">
    <source>
        <dbReference type="ARBA" id="ARBA00008324"/>
    </source>
</evidence>
<evidence type="ECO:0000313" key="5">
    <source>
        <dbReference type="Proteomes" id="UP000036313"/>
    </source>
</evidence>
<name>A0A0J6W1W7_9MYCO</name>
<sequence>MTLLDAARQTLVQQLVSAPAARRLGIAVGTFSPSEVRLTLPADTGNCTYGDVVHGGVIATLADTAGVAVSIANARQLPTGGATTTLSISYLRPAAMGTLTAQARLLHGGGRHNVARVTVTDPRERSVAECHVTVTLS</sequence>
<dbReference type="CDD" id="cd03443">
    <property type="entry name" value="PaaI_thioesterase"/>
    <property type="match status" value="1"/>
</dbReference>
<dbReference type="InterPro" id="IPR029069">
    <property type="entry name" value="HotDog_dom_sf"/>
</dbReference>
<dbReference type="Gene3D" id="3.10.129.10">
    <property type="entry name" value="Hotdog Thioesterase"/>
    <property type="match status" value="1"/>
</dbReference>
<dbReference type="Pfam" id="PF03061">
    <property type="entry name" value="4HBT"/>
    <property type="match status" value="1"/>
</dbReference>
<dbReference type="NCBIfam" id="TIGR00369">
    <property type="entry name" value="unchar_dom_1"/>
    <property type="match status" value="1"/>
</dbReference>
<feature type="domain" description="Thioesterase" evidence="3">
    <location>
        <begin position="52"/>
        <end position="126"/>
    </location>
</feature>
<comment type="caution">
    <text evidence="4">The sequence shown here is derived from an EMBL/GenBank/DDBJ whole genome shotgun (WGS) entry which is preliminary data.</text>
</comment>
<dbReference type="InterPro" id="IPR006683">
    <property type="entry name" value="Thioestr_dom"/>
</dbReference>
<dbReference type="AlphaFoldDB" id="A0A0J6W1W7"/>
<dbReference type="Proteomes" id="UP000036313">
    <property type="component" value="Unassembled WGS sequence"/>
</dbReference>
<dbReference type="InterPro" id="IPR003736">
    <property type="entry name" value="PAAI_dom"/>
</dbReference>
<dbReference type="PATRIC" id="fig|1807.14.peg.2412"/>
<dbReference type="PANTHER" id="PTHR43240">
    <property type="entry name" value="1,4-DIHYDROXY-2-NAPHTHOYL-COA THIOESTERASE 1"/>
    <property type="match status" value="1"/>
</dbReference>
<dbReference type="EC" id="3.1.2.-" evidence="4"/>
<proteinExistence type="inferred from homology"/>
<organism evidence="4 5">
    <name type="scientific">Mycolicibacterium obuense</name>
    <dbReference type="NCBI Taxonomy" id="1807"/>
    <lineage>
        <taxon>Bacteria</taxon>
        <taxon>Bacillati</taxon>
        <taxon>Actinomycetota</taxon>
        <taxon>Actinomycetes</taxon>
        <taxon>Mycobacteriales</taxon>
        <taxon>Mycobacteriaceae</taxon>
        <taxon>Mycolicibacterium</taxon>
    </lineage>
</organism>
<gene>
    <name evidence="4" type="ORF">MOBUDSM44075_02391</name>
</gene>
<dbReference type="GO" id="GO:0005829">
    <property type="term" value="C:cytosol"/>
    <property type="evidence" value="ECO:0007669"/>
    <property type="project" value="TreeGrafter"/>
</dbReference>
<dbReference type="PANTHER" id="PTHR43240:SF5">
    <property type="entry name" value="1,4-DIHYDROXY-2-NAPHTHOYL-COA THIOESTERASE 1"/>
    <property type="match status" value="1"/>
</dbReference>
<evidence type="ECO:0000256" key="2">
    <source>
        <dbReference type="ARBA" id="ARBA00022801"/>
    </source>
</evidence>
<keyword evidence="2 4" id="KW-0378">Hydrolase</keyword>
<evidence type="ECO:0000313" key="4">
    <source>
        <dbReference type="EMBL" id="KMO76399.1"/>
    </source>
</evidence>
<dbReference type="EMBL" id="JYNU01000013">
    <property type="protein sequence ID" value="KMO76399.1"/>
    <property type="molecule type" value="Genomic_DNA"/>
</dbReference>
<dbReference type="SUPFAM" id="SSF54637">
    <property type="entry name" value="Thioesterase/thiol ester dehydrase-isomerase"/>
    <property type="match status" value="1"/>
</dbReference>